<dbReference type="Proteomes" id="UP000639338">
    <property type="component" value="Unassembled WGS sequence"/>
</dbReference>
<gene>
    <name evidence="2" type="ORF">HCN44_008970</name>
</gene>
<dbReference type="EMBL" id="JACMRX010000004">
    <property type="protein sequence ID" value="KAF7991599.1"/>
    <property type="molecule type" value="Genomic_DNA"/>
</dbReference>
<organism evidence="2 3">
    <name type="scientific">Aphidius gifuensis</name>
    <name type="common">Parasitoid wasp</name>
    <dbReference type="NCBI Taxonomy" id="684658"/>
    <lineage>
        <taxon>Eukaryota</taxon>
        <taxon>Metazoa</taxon>
        <taxon>Ecdysozoa</taxon>
        <taxon>Arthropoda</taxon>
        <taxon>Hexapoda</taxon>
        <taxon>Insecta</taxon>
        <taxon>Pterygota</taxon>
        <taxon>Neoptera</taxon>
        <taxon>Endopterygota</taxon>
        <taxon>Hymenoptera</taxon>
        <taxon>Apocrita</taxon>
        <taxon>Ichneumonoidea</taxon>
        <taxon>Braconidae</taxon>
        <taxon>Aphidiinae</taxon>
        <taxon>Aphidius</taxon>
    </lineage>
</organism>
<accession>A0A834XUQ2</accession>
<sequence length="117" mass="13994">MRYMFRDFMRKRMRPIPKDVALNVKNKLSIVYAFVAWNAATLIVYQLYQYKFPPTEEEKNDSVRYWARTRQTENAHVTRIDGFTVTEKYQMQGLIDIDPTKKPTEQEPQKSPELLTE</sequence>
<feature type="compositionally biased region" description="Basic and acidic residues" evidence="1">
    <location>
        <begin position="98"/>
        <end position="110"/>
    </location>
</feature>
<evidence type="ECO:0000313" key="3">
    <source>
        <dbReference type="Proteomes" id="UP000639338"/>
    </source>
</evidence>
<keyword evidence="3" id="KW-1185">Reference proteome</keyword>
<feature type="region of interest" description="Disordered" evidence="1">
    <location>
        <begin position="96"/>
        <end position="117"/>
    </location>
</feature>
<comment type="caution">
    <text evidence="2">The sequence shown here is derived from an EMBL/GenBank/DDBJ whole genome shotgun (WGS) entry which is preliminary data.</text>
</comment>
<evidence type="ECO:0000313" key="2">
    <source>
        <dbReference type="EMBL" id="KAF7991599.1"/>
    </source>
</evidence>
<name>A0A834XUQ2_APHGI</name>
<reference evidence="2 3" key="1">
    <citation type="submission" date="2020-08" db="EMBL/GenBank/DDBJ databases">
        <title>Aphidius gifuensis genome sequencing and assembly.</title>
        <authorList>
            <person name="Du Z."/>
        </authorList>
    </citation>
    <scope>NUCLEOTIDE SEQUENCE [LARGE SCALE GENOMIC DNA]</scope>
    <source>
        <strain evidence="2">YNYX2018</strain>
        <tissue evidence="2">Adults</tissue>
    </source>
</reference>
<dbReference type="OrthoDB" id="6354412at2759"/>
<proteinExistence type="predicted"/>
<evidence type="ECO:0000256" key="1">
    <source>
        <dbReference type="SAM" id="MobiDB-lite"/>
    </source>
</evidence>
<dbReference type="AlphaFoldDB" id="A0A834XUQ2"/>
<protein>
    <submittedName>
        <fullName evidence="2">Uncharacterized protein</fullName>
    </submittedName>
</protein>